<feature type="domain" description="PAC" evidence="7">
    <location>
        <begin position="778"/>
        <end position="832"/>
    </location>
</feature>
<evidence type="ECO:0000256" key="3">
    <source>
        <dbReference type="ARBA" id="ARBA00022989"/>
    </source>
</evidence>
<keyword evidence="3 5" id="KW-1133">Transmembrane helix</keyword>
<dbReference type="SMART" id="SM00471">
    <property type="entry name" value="HDc"/>
    <property type="match status" value="1"/>
</dbReference>
<dbReference type="SUPFAM" id="SSF55781">
    <property type="entry name" value="GAF domain-like"/>
    <property type="match status" value="2"/>
</dbReference>
<feature type="transmembrane region" description="Helical" evidence="5">
    <location>
        <begin position="235"/>
        <end position="253"/>
    </location>
</feature>
<feature type="domain" description="PAS" evidence="6">
    <location>
        <begin position="713"/>
        <end position="763"/>
    </location>
</feature>
<dbReference type="CDD" id="cd00077">
    <property type="entry name" value="HDc"/>
    <property type="match status" value="1"/>
</dbReference>
<evidence type="ECO:0000259" key="8">
    <source>
        <dbReference type="PROSITE" id="PS50839"/>
    </source>
</evidence>
<evidence type="ECO:0000259" key="9">
    <source>
        <dbReference type="PROSITE" id="PS51832"/>
    </source>
</evidence>
<dbReference type="Gene3D" id="3.30.450.20">
    <property type="entry name" value="PAS domain"/>
    <property type="match status" value="2"/>
</dbReference>
<dbReference type="PROSITE" id="PS50113">
    <property type="entry name" value="PAC"/>
    <property type="match status" value="2"/>
</dbReference>
<dbReference type="EMBL" id="LGCL01000023">
    <property type="protein sequence ID" value="KPL77259.1"/>
    <property type="molecule type" value="Genomic_DNA"/>
</dbReference>
<feature type="domain" description="PAS" evidence="6">
    <location>
        <begin position="583"/>
        <end position="655"/>
    </location>
</feature>
<feature type="transmembrane region" description="Helical" evidence="5">
    <location>
        <begin position="12"/>
        <end position="34"/>
    </location>
</feature>
<dbReference type="PANTHER" id="PTHR45228">
    <property type="entry name" value="CYCLIC DI-GMP PHOSPHODIESTERASE TM_0186-RELATED"/>
    <property type="match status" value="1"/>
</dbReference>
<dbReference type="InterPro" id="IPR037522">
    <property type="entry name" value="HD_GYP_dom"/>
</dbReference>
<dbReference type="InterPro" id="IPR006189">
    <property type="entry name" value="CHASE_dom"/>
</dbReference>
<feature type="transmembrane region" description="Helical" evidence="5">
    <location>
        <begin position="193"/>
        <end position="215"/>
    </location>
</feature>
<dbReference type="InterPro" id="IPR001610">
    <property type="entry name" value="PAC"/>
</dbReference>
<dbReference type="InterPro" id="IPR052020">
    <property type="entry name" value="Cyclic_di-GMP/3'3'-cGAMP_PDE"/>
</dbReference>
<dbReference type="Gene3D" id="1.10.3210.10">
    <property type="entry name" value="Hypothetical protein af1432"/>
    <property type="match status" value="1"/>
</dbReference>
<dbReference type="GO" id="GO:0003824">
    <property type="term" value="F:catalytic activity"/>
    <property type="evidence" value="ECO:0007669"/>
    <property type="project" value="UniProtKB-ARBA"/>
</dbReference>
<evidence type="ECO:0000313" key="11">
    <source>
        <dbReference type="Proteomes" id="UP000050417"/>
    </source>
</evidence>
<sequence>MKNQQRSNIRFWLVDIALSTIVLLFIGLVSFAFWNRAEQLSRTNFLDEAQRFSQAINLREFERLTGSEADQALPEYQRLKQQLVLFRLTLPDIRFLYLMGEKQDGSIFFYIDSEPVDSDQVSPPGQIYQPASDDLRQVFEDRVAIVEGPLTDGWGTWMSALVPVIDPTTGEVVTVFGMDIDAGVWRQKVNERAAIHIVLTTLIGVLILCSLLFLLRRGRMPHRYQLSFWNRHAEAIIVIVLGAATTALLAWSAHTEERQTRLETINRLTSASANYITSYFRDLENYHLSDLANFFEASDYVTHKEFLTFTASVAKDPKVEAWAWAPAVFRGDLDQFVRSARLDGMPDYEVWEKGQDGERVPVLERDTYYPVLYLSPVMGNLPARGFDIYSEPIRKAAIDSALKSQLITATDPIEIVQETENQVSILVLKPVFGTSDPFSQKGFLIAVLRMGNLLTNALGGKPGDDSLMNVEMYALQEDMTPVYLASNSTDFLIQTHIENRLRLHPHEDLVFLQPIYAFGKIYIVVAHPNAQFFFDYPIRAGWLTALIGVVITLLAASVLDVLVTRKWVLEQLVSERTAELHQSEQKYRELAESTSAVLWEYDPKTDRWVYIAPQVVDLTGWQPEEWTNLKFWTDRIHPEDRDEILRNYDASLQEAQESYFEYRFMRPDGVYLWIQDVISVELKDGNPFRLRGFMLDISERKWIEETLHLQSTALQSTSNAIIITNRDGKIIWANPAFTTLSGYVMSEVIGETPGRLLVSGVHPPVFFQTMWKTILAGETWHGEIVNRRKDGSIYHEEMTINPVKNEKGEITHFIAVKQDISERKLREKEFEMIASMSEALRSSSGRADMLPILSEKLLQIVQADGSLVGLRGKTPGERGLFAASGIFKPDQPDDLPTGMEMSRWVMETGKPIVTGDSSNEDFKEWIGLSDTVHAAVSVPMQVETQTIGALLVGRNHEFTQEEIHLLNSAAAFMANILQRETLREDTQQQLDRLATLRAIDQVLASGVDIKIIFKLILEHVTRQLNADAAAFHLFNPYTLRLQFAEGRGFRTRMIESTNEMLGEGVLGAVAFEQKTIGLVHLSETNFVRYDMALREGFVSYYGTPMIVKGQIKGVLEVYHRSPLDASREWLDFMEMLAGQTAIAIDNSQLFEGLQRSNLELSLAYDATIEGWSRAMDLRDEETEGHTERVTELTLQLARLVGVSEEDIIHIRRGALLHDMGKLGVPDRILLKPAALDEEEWKIMRQHPLYAYNWLSRISYLVPALDIPYSHHERWDGSGYPRGLKGREIPLAARIFAVVDVWDALSNDRPYRSAWPQDEVMRYLQDNAGVLFDPDVVRIFLDMLRYSLNE</sequence>
<evidence type="ECO:0000256" key="4">
    <source>
        <dbReference type="ARBA" id="ARBA00023136"/>
    </source>
</evidence>
<dbReference type="PROSITE" id="PS50839">
    <property type="entry name" value="CHASE"/>
    <property type="match status" value="1"/>
</dbReference>
<evidence type="ECO:0000256" key="2">
    <source>
        <dbReference type="ARBA" id="ARBA00022692"/>
    </source>
</evidence>
<dbReference type="Pfam" id="PF08447">
    <property type="entry name" value="PAS_3"/>
    <property type="match status" value="1"/>
</dbReference>
<dbReference type="InterPro" id="IPR035965">
    <property type="entry name" value="PAS-like_dom_sf"/>
</dbReference>
<dbReference type="InterPro" id="IPR000014">
    <property type="entry name" value="PAS"/>
</dbReference>
<feature type="domain" description="HD-GYP" evidence="9">
    <location>
        <begin position="1160"/>
        <end position="1349"/>
    </location>
</feature>
<feature type="domain" description="CHASE" evidence="8">
    <location>
        <begin position="297"/>
        <end position="458"/>
    </location>
</feature>
<dbReference type="NCBIfam" id="TIGR00229">
    <property type="entry name" value="sensory_box"/>
    <property type="match status" value="2"/>
</dbReference>
<dbReference type="Gene3D" id="3.30.450.350">
    <property type="entry name" value="CHASE domain"/>
    <property type="match status" value="1"/>
</dbReference>
<comment type="subcellular location">
    <subcellularLocation>
        <location evidence="1">Membrane</location>
    </subcellularLocation>
</comment>
<dbReference type="SUPFAM" id="SSF55785">
    <property type="entry name" value="PYP-like sensor domain (PAS domain)"/>
    <property type="match status" value="2"/>
</dbReference>
<dbReference type="PATRIC" id="fig|1134406.4.peg.4026"/>
<dbReference type="GO" id="GO:0016020">
    <property type="term" value="C:membrane"/>
    <property type="evidence" value="ECO:0007669"/>
    <property type="project" value="UniProtKB-SubCell"/>
</dbReference>
<dbReference type="CDD" id="cd00130">
    <property type="entry name" value="PAS"/>
    <property type="match status" value="2"/>
</dbReference>
<dbReference type="SMART" id="SM00086">
    <property type="entry name" value="PAC"/>
    <property type="match status" value="2"/>
</dbReference>
<evidence type="ECO:0000259" key="6">
    <source>
        <dbReference type="PROSITE" id="PS50112"/>
    </source>
</evidence>
<dbReference type="SMART" id="SM00091">
    <property type="entry name" value="PAS"/>
    <property type="match status" value="2"/>
</dbReference>
<dbReference type="InterPro" id="IPR029016">
    <property type="entry name" value="GAF-like_dom_sf"/>
</dbReference>
<dbReference type="InterPro" id="IPR003018">
    <property type="entry name" value="GAF"/>
</dbReference>
<dbReference type="Gene3D" id="3.30.450.40">
    <property type="match status" value="2"/>
</dbReference>
<dbReference type="PANTHER" id="PTHR45228:SF1">
    <property type="entry name" value="CYCLIC DI-GMP PHOSPHODIESTERASE TM_0186"/>
    <property type="match status" value="1"/>
</dbReference>
<accession>A0A0P6XUW3</accession>
<keyword evidence="11" id="KW-1185">Reference proteome</keyword>
<dbReference type="SMART" id="SM01079">
    <property type="entry name" value="CHASE"/>
    <property type="match status" value="1"/>
</dbReference>
<dbReference type="Proteomes" id="UP000050417">
    <property type="component" value="Unassembled WGS sequence"/>
</dbReference>
<dbReference type="SUPFAM" id="SSF109604">
    <property type="entry name" value="HD-domain/PDEase-like"/>
    <property type="match status" value="1"/>
</dbReference>
<dbReference type="InterPro" id="IPR042240">
    <property type="entry name" value="CHASE_sf"/>
</dbReference>
<reference evidence="10 11" key="1">
    <citation type="submission" date="2015-07" db="EMBL/GenBank/DDBJ databases">
        <title>Genome sequence of Ornatilinea apprima DSM 23815.</title>
        <authorList>
            <person name="Hemp J."/>
            <person name="Ward L.M."/>
            <person name="Pace L.A."/>
            <person name="Fischer W.W."/>
        </authorList>
    </citation>
    <scope>NUCLEOTIDE SEQUENCE [LARGE SCALE GENOMIC DNA]</scope>
    <source>
        <strain evidence="10 11">P3M-1</strain>
    </source>
</reference>
<keyword evidence="4 5" id="KW-0472">Membrane</keyword>
<dbReference type="PROSITE" id="PS51832">
    <property type="entry name" value="HD_GYP"/>
    <property type="match status" value="1"/>
</dbReference>
<evidence type="ECO:0000256" key="1">
    <source>
        <dbReference type="ARBA" id="ARBA00004370"/>
    </source>
</evidence>
<keyword evidence="2 5" id="KW-0812">Transmembrane</keyword>
<evidence type="ECO:0008006" key="12">
    <source>
        <dbReference type="Google" id="ProtNLM"/>
    </source>
</evidence>
<dbReference type="Pfam" id="PF13185">
    <property type="entry name" value="GAF_2"/>
    <property type="match status" value="1"/>
</dbReference>
<evidence type="ECO:0000259" key="7">
    <source>
        <dbReference type="PROSITE" id="PS50113"/>
    </source>
</evidence>
<dbReference type="PROSITE" id="PS50112">
    <property type="entry name" value="PAS"/>
    <property type="match status" value="2"/>
</dbReference>
<dbReference type="InterPro" id="IPR013655">
    <property type="entry name" value="PAS_fold_3"/>
</dbReference>
<dbReference type="Pfam" id="PF03924">
    <property type="entry name" value="CHASE"/>
    <property type="match status" value="1"/>
</dbReference>
<dbReference type="SMART" id="SM00065">
    <property type="entry name" value="GAF"/>
    <property type="match status" value="2"/>
</dbReference>
<dbReference type="GO" id="GO:0007165">
    <property type="term" value="P:signal transduction"/>
    <property type="evidence" value="ECO:0007669"/>
    <property type="project" value="UniProtKB-ARBA"/>
</dbReference>
<evidence type="ECO:0000313" key="10">
    <source>
        <dbReference type="EMBL" id="KPL77259.1"/>
    </source>
</evidence>
<comment type="caution">
    <text evidence="10">The sequence shown here is derived from an EMBL/GenBank/DDBJ whole genome shotgun (WGS) entry which is preliminary data.</text>
</comment>
<gene>
    <name evidence="10" type="ORF">ADN00_08960</name>
</gene>
<dbReference type="Pfam" id="PF01590">
    <property type="entry name" value="GAF"/>
    <property type="match status" value="1"/>
</dbReference>
<evidence type="ECO:0000256" key="5">
    <source>
        <dbReference type="SAM" id="Phobius"/>
    </source>
</evidence>
<dbReference type="Pfam" id="PF13487">
    <property type="entry name" value="HD_5"/>
    <property type="match status" value="1"/>
</dbReference>
<organism evidence="10 11">
    <name type="scientific">Ornatilinea apprima</name>
    <dbReference type="NCBI Taxonomy" id="1134406"/>
    <lineage>
        <taxon>Bacteria</taxon>
        <taxon>Bacillati</taxon>
        <taxon>Chloroflexota</taxon>
        <taxon>Anaerolineae</taxon>
        <taxon>Anaerolineales</taxon>
        <taxon>Anaerolineaceae</taxon>
        <taxon>Ornatilinea</taxon>
    </lineage>
</organism>
<feature type="domain" description="PAC" evidence="7">
    <location>
        <begin position="658"/>
        <end position="709"/>
    </location>
</feature>
<dbReference type="Pfam" id="PF13426">
    <property type="entry name" value="PAS_9"/>
    <property type="match status" value="1"/>
</dbReference>
<dbReference type="STRING" id="1134406.ADN00_08960"/>
<name>A0A0P6XUW3_9CHLR</name>
<protein>
    <recommendedName>
        <fullName evidence="12">Histidine kinase</fullName>
    </recommendedName>
</protein>
<dbReference type="InterPro" id="IPR003607">
    <property type="entry name" value="HD/PDEase_dom"/>
</dbReference>
<proteinExistence type="predicted"/>
<dbReference type="InterPro" id="IPR000700">
    <property type="entry name" value="PAS-assoc_C"/>
</dbReference>